<name>A0AAW1TKH4_9CUCU</name>
<reference evidence="2 3" key="1">
    <citation type="submission" date="2023-03" db="EMBL/GenBank/DDBJ databases">
        <title>Genome insight into feeding habits of ladybird beetles.</title>
        <authorList>
            <person name="Li H.-S."/>
            <person name="Huang Y.-H."/>
            <person name="Pang H."/>
        </authorList>
    </citation>
    <scope>NUCLEOTIDE SEQUENCE [LARGE SCALE GENOMIC DNA]</scope>
    <source>
        <strain evidence="2">SYSU_2023b</strain>
        <tissue evidence="2">Whole body</tissue>
    </source>
</reference>
<evidence type="ECO:0000313" key="2">
    <source>
        <dbReference type="EMBL" id="KAK9870964.1"/>
    </source>
</evidence>
<evidence type="ECO:0000259" key="1">
    <source>
        <dbReference type="PROSITE" id="PS50908"/>
    </source>
</evidence>
<dbReference type="AlphaFoldDB" id="A0AAW1TKH4"/>
<proteinExistence type="predicted"/>
<dbReference type="InterPro" id="IPR006575">
    <property type="entry name" value="RWD_dom"/>
</dbReference>
<dbReference type="Pfam" id="PF05773">
    <property type="entry name" value="RWD"/>
    <property type="match status" value="1"/>
</dbReference>
<keyword evidence="3" id="KW-1185">Reference proteome</keyword>
<dbReference type="PANTHER" id="PTHR40237">
    <property type="entry name" value="LD44813P"/>
    <property type="match status" value="1"/>
</dbReference>
<dbReference type="SUPFAM" id="SSF54495">
    <property type="entry name" value="UBC-like"/>
    <property type="match status" value="1"/>
</dbReference>
<gene>
    <name evidence="2" type="ORF">WA026_009926</name>
</gene>
<dbReference type="EMBL" id="JARQZJ010000004">
    <property type="protein sequence ID" value="KAK9870964.1"/>
    <property type="molecule type" value="Genomic_DNA"/>
</dbReference>
<dbReference type="Proteomes" id="UP001431783">
    <property type="component" value="Unassembled WGS sequence"/>
</dbReference>
<dbReference type="PROSITE" id="PS50908">
    <property type="entry name" value="RWD"/>
    <property type="match status" value="1"/>
</dbReference>
<sequence length="325" mass="37520">MGFIEDELTEVKSLCENVIEGSRLVSCVRSVVRVEIKRTLFKALVICFQFPEDYPKCPILIELKSKTFSSKLLEKLSNICEQEAKKYINKAQILVVVKFLKNFVDENPLACCYDEITDLKLKLSGSDELKLKQKSSTIILKVFNQKYYLESKIFIPDDYPQERIEIQDLTTNFSPALNRHIIAQAKEIARKCVEPPVKQNKNDPPFKPNPSLKKSVEFLITCVKSFPSEQCQICKKNCLPEDPALLELDENSSSHIERIYCGHLLHLECLVSFMKTPPFGNKKCSVCGVKINHHKWTLTDKLAENRWAHEQARERELEEVTDFFK</sequence>
<dbReference type="InterPro" id="IPR016135">
    <property type="entry name" value="UBQ-conjugating_enzyme/RWD"/>
</dbReference>
<dbReference type="PANTHER" id="PTHR40237:SF1">
    <property type="entry name" value="LD44813P"/>
    <property type="match status" value="1"/>
</dbReference>
<accession>A0AAW1TKH4</accession>
<feature type="domain" description="RWD" evidence="1">
    <location>
        <begin position="6"/>
        <end position="107"/>
    </location>
</feature>
<protein>
    <recommendedName>
        <fullName evidence="1">RWD domain-containing protein</fullName>
    </recommendedName>
</protein>
<dbReference type="InterPro" id="IPR013083">
    <property type="entry name" value="Znf_RING/FYVE/PHD"/>
</dbReference>
<dbReference type="Gene3D" id="3.30.40.10">
    <property type="entry name" value="Zinc/RING finger domain, C3HC4 (zinc finger)"/>
    <property type="match status" value="1"/>
</dbReference>
<comment type="caution">
    <text evidence="2">The sequence shown here is derived from an EMBL/GenBank/DDBJ whole genome shotgun (WGS) entry which is preliminary data.</text>
</comment>
<dbReference type="SUPFAM" id="SSF57850">
    <property type="entry name" value="RING/U-box"/>
    <property type="match status" value="1"/>
</dbReference>
<dbReference type="Gene3D" id="3.10.110.10">
    <property type="entry name" value="Ubiquitin Conjugating Enzyme"/>
    <property type="match status" value="1"/>
</dbReference>
<organism evidence="2 3">
    <name type="scientific">Henosepilachna vigintioctopunctata</name>
    <dbReference type="NCBI Taxonomy" id="420089"/>
    <lineage>
        <taxon>Eukaryota</taxon>
        <taxon>Metazoa</taxon>
        <taxon>Ecdysozoa</taxon>
        <taxon>Arthropoda</taxon>
        <taxon>Hexapoda</taxon>
        <taxon>Insecta</taxon>
        <taxon>Pterygota</taxon>
        <taxon>Neoptera</taxon>
        <taxon>Endopterygota</taxon>
        <taxon>Coleoptera</taxon>
        <taxon>Polyphaga</taxon>
        <taxon>Cucujiformia</taxon>
        <taxon>Coccinelloidea</taxon>
        <taxon>Coccinellidae</taxon>
        <taxon>Epilachninae</taxon>
        <taxon>Epilachnini</taxon>
        <taxon>Henosepilachna</taxon>
    </lineage>
</organism>
<evidence type="ECO:0000313" key="3">
    <source>
        <dbReference type="Proteomes" id="UP001431783"/>
    </source>
</evidence>